<dbReference type="InterPro" id="IPR013783">
    <property type="entry name" value="Ig-like_fold"/>
</dbReference>
<protein>
    <submittedName>
        <fullName evidence="6">Ig-like domain-containing protein</fullName>
    </submittedName>
</protein>
<dbReference type="InterPro" id="IPR003599">
    <property type="entry name" value="Ig_sub"/>
</dbReference>
<keyword evidence="1" id="KW-0732">Signal</keyword>
<evidence type="ECO:0000256" key="3">
    <source>
        <dbReference type="ARBA" id="ARBA00023319"/>
    </source>
</evidence>
<evidence type="ECO:0000256" key="1">
    <source>
        <dbReference type="ARBA" id="ARBA00022729"/>
    </source>
</evidence>
<evidence type="ECO:0000256" key="2">
    <source>
        <dbReference type="ARBA" id="ARBA00023157"/>
    </source>
</evidence>
<evidence type="ECO:0000313" key="6">
    <source>
        <dbReference type="WBParaSite" id="ACAC_0000587801-mRNA-1"/>
    </source>
</evidence>
<feature type="domain" description="Ig-like" evidence="4">
    <location>
        <begin position="101"/>
        <end position="193"/>
    </location>
</feature>
<reference evidence="6" key="2">
    <citation type="submission" date="2017-02" db="UniProtKB">
        <authorList>
            <consortium name="WormBaseParasite"/>
        </authorList>
    </citation>
    <scope>IDENTIFICATION</scope>
</reference>
<dbReference type="WBParaSite" id="ACAC_0000587801-mRNA-1">
    <property type="protein sequence ID" value="ACAC_0000587801-mRNA-1"/>
    <property type="gene ID" value="ACAC_0000587801"/>
</dbReference>
<dbReference type="GO" id="GO:0030424">
    <property type="term" value="C:axon"/>
    <property type="evidence" value="ECO:0007669"/>
    <property type="project" value="TreeGrafter"/>
</dbReference>
<name>A0A0K0D733_ANGCA</name>
<dbReference type="Pfam" id="PF07679">
    <property type="entry name" value="I-set"/>
    <property type="match status" value="2"/>
</dbReference>
<dbReference type="InterPro" id="IPR003598">
    <property type="entry name" value="Ig_sub2"/>
</dbReference>
<dbReference type="InterPro" id="IPR013098">
    <property type="entry name" value="Ig_I-set"/>
</dbReference>
<dbReference type="InterPro" id="IPR050958">
    <property type="entry name" value="Cell_Adh-Cytoskel_Orgn"/>
</dbReference>
<dbReference type="CDD" id="cd00096">
    <property type="entry name" value="Ig"/>
    <property type="match status" value="2"/>
</dbReference>
<dbReference type="PANTHER" id="PTHR45080:SF8">
    <property type="entry name" value="IG-LIKE DOMAIN-CONTAINING PROTEIN"/>
    <property type="match status" value="1"/>
</dbReference>
<dbReference type="Gene3D" id="2.60.40.10">
    <property type="entry name" value="Immunoglobulins"/>
    <property type="match status" value="2"/>
</dbReference>
<sequence length="221" mass="23689">MIIVASGGTLVIESVSKDDAAFYTCQVSNPAGKTEKVIRLSVIVPPNIPDQDSVSLESIRIHQPFSLYCPAHTTSAGVYKCVAHNLAGESSKTFDVEVIVPLNIDESEWKRKVSVFEKSRIELGCPVSGHPDPSVNWIVGGRILNPGDEVRGIKLSESGNLLIIESVTVDHAGIYHCVAQHKAGSMDVDIELTVKADEVLSSSNRGSCSALTMTVDSLCNL</sequence>
<keyword evidence="5" id="KW-1185">Reference proteome</keyword>
<keyword evidence="3" id="KW-0393">Immunoglobulin domain</keyword>
<proteinExistence type="predicted"/>
<feature type="domain" description="Ig-like" evidence="4">
    <location>
        <begin position="1"/>
        <end position="41"/>
    </location>
</feature>
<dbReference type="AlphaFoldDB" id="A0A0K0D733"/>
<dbReference type="SMART" id="SM00409">
    <property type="entry name" value="IG"/>
    <property type="match status" value="2"/>
</dbReference>
<keyword evidence="2" id="KW-1015">Disulfide bond</keyword>
<evidence type="ECO:0000259" key="4">
    <source>
        <dbReference type="PROSITE" id="PS50835"/>
    </source>
</evidence>
<dbReference type="PANTHER" id="PTHR45080">
    <property type="entry name" value="CONTACTIN 5"/>
    <property type="match status" value="1"/>
</dbReference>
<dbReference type="GO" id="GO:0050808">
    <property type="term" value="P:synapse organization"/>
    <property type="evidence" value="ECO:0007669"/>
    <property type="project" value="TreeGrafter"/>
</dbReference>
<dbReference type="STRING" id="6313.A0A0K0D733"/>
<dbReference type="InterPro" id="IPR007110">
    <property type="entry name" value="Ig-like_dom"/>
</dbReference>
<accession>A0A0K0D733</accession>
<dbReference type="PROSITE" id="PS50835">
    <property type="entry name" value="IG_LIKE"/>
    <property type="match status" value="2"/>
</dbReference>
<reference evidence="5" key="1">
    <citation type="submission" date="2012-09" db="EMBL/GenBank/DDBJ databases">
        <authorList>
            <person name="Martin A.A."/>
        </authorList>
    </citation>
    <scope>NUCLEOTIDE SEQUENCE</scope>
</reference>
<dbReference type="SUPFAM" id="SSF48726">
    <property type="entry name" value="Immunoglobulin"/>
    <property type="match status" value="2"/>
</dbReference>
<dbReference type="GO" id="GO:0008046">
    <property type="term" value="F:axon guidance receptor activity"/>
    <property type="evidence" value="ECO:0007669"/>
    <property type="project" value="TreeGrafter"/>
</dbReference>
<dbReference type="Proteomes" id="UP000035642">
    <property type="component" value="Unassembled WGS sequence"/>
</dbReference>
<dbReference type="SMART" id="SM00408">
    <property type="entry name" value="IGc2"/>
    <property type="match status" value="1"/>
</dbReference>
<dbReference type="GO" id="GO:0007156">
    <property type="term" value="P:homophilic cell adhesion via plasma membrane adhesion molecules"/>
    <property type="evidence" value="ECO:0007669"/>
    <property type="project" value="TreeGrafter"/>
</dbReference>
<dbReference type="GO" id="GO:0043025">
    <property type="term" value="C:neuronal cell body"/>
    <property type="evidence" value="ECO:0007669"/>
    <property type="project" value="TreeGrafter"/>
</dbReference>
<dbReference type="FunFam" id="2.60.40.10:FF:000503">
    <property type="entry name" value="Hemicentin 1"/>
    <property type="match status" value="1"/>
</dbReference>
<dbReference type="GO" id="GO:0005886">
    <property type="term" value="C:plasma membrane"/>
    <property type="evidence" value="ECO:0007669"/>
    <property type="project" value="TreeGrafter"/>
</dbReference>
<dbReference type="InterPro" id="IPR036179">
    <property type="entry name" value="Ig-like_dom_sf"/>
</dbReference>
<organism evidence="5 6">
    <name type="scientific">Angiostrongylus cantonensis</name>
    <name type="common">Rat lungworm</name>
    <dbReference type="NCBI Taxonomy" id="6313"/>
    <lineage>
        <taxon>Eukaryota</taxon>
        <taxon>Metazoa</taxon>
        <taxon>Ecdysozoa</taxon>
        <taxon>Nematoda</taxon>
        <taxon>Chromadorea</taxon>
        <taxon>Rhabditida</taxon>
        <taxon>Rhabditina</taxon>
        <taxon>Rhabditomorpha</taxon>
        <taxon>Strongyloidea</taxon>
        <taxon>Metastrongylidae</taxon>
        <taxon>Angiostrongylus</taxon>
    </lineage>
</organism>
<evidence type="ECO:0000313" key="5">
    <source>
        <dbReference type="Proteomes" id="UP000035642"/>
    </source>
</evidence>